<protein>
    <recommendedName>
        <fullName evidence="3">DUF732 domain-containing protein</fullName>
    </recommendedName>
</protein>
<gene>
    <name evidence="1" type="ORF">F4560_004445</name>
</gene>
<comment type="caution">
    <text evidence="1">The sequence shown here is derived from an EMBL/GenBank/DDBJ whole genome shotgun (WGS) entry which is preliminary data.</text>
</comment>
<name>A0A7W9HLU4_9PSEU</name>
<evidence type="ECO:0000313" key="1">
    <source>
        <dbReference type="EMBL" id="MBB5804677.1"/>
    </source>
</evidence>
<reference evidence="1 2" key="1">
    <citation type="submission" date="2020-08" db="EMBL/GenBank/DDBJ databases">
        <title>Sequencing the genomes of 1000 actinobacteria strains.</title>
        <authorList>
            <person name="Klenk H.-P."/>
        </authorList>
    </citation>
    <scope>NUCLEOTIDE SEQUENCE [LARGE SCALE GENOMIC DNA]</scope>
    <source>
        <strain evidence="1 2">DSM 45486</strain>
    </source>
</reference>
<organism evidence="1 2">
    <name type="scientific">Saccharothrix ecbatanensis</name>
    <dbReference type="NCBI Taxonomy" id="1105145"/>
    <lineage>
        <taxon>Bacteria</taxon>
        <taxon>Bacillati</taxon>
        <taxon>Actinomycetota</taxon>
        <taxon>Actinomycetes</taxon>
        <taxon>Pseudonocardiales</taxon>
        <taxon>Pseudonocardiaceae</taxon>
        <taxon>Saccharothrix</taxon>
    </lineage>
</organism>
<dbReference type="EMBL" id="JACHMO010000001">
    <property type="protein sequence ID" value="MBB5804677.1"/>
    <property type="molecule type" value="Genomic_DNA"/>
</dbReference>
<sequence length="120" mass="13512">MRDMKKSHKIAAWITGAILVAVPLTLGLTGYEPEFSADEERAYDRVVKLYTGKEAINTFPKADVVNDINEFCGNLTKHEYRSDAAQATDFVTDELSYELSLIYGVEVICPDDWSKAKKME</sequence>
<keyword evidence="2" id="KW-1185">Reference proteome</keyword>
<evidence type="ECO:0008006" key="3">
    <source>
        <dbReference type="Google" id="ProtNLM"/>
    </source>
</evidence>
<dbReference type="Proteomes" id="UP000552097">
    <property type="component" value="Unassembled WGS sequence"/>
</dbReference>
<dbReference type="RefSeq" id="WP_184922688.1">
    <property type="nucleotide sequence ID" value="NZ_JACHMO010000001.1"/>
</dbReference>
<proteinExistence type="predicted"/>
<dbReference type="AlphaFoldDB" id="A0A7W9HLU4"/>
<evidence type="ECO:0000313" key="2">
    <source>
        <dbReference type="Proteomes" id="UP000552097"/>
    </source>
</evidence>
<accession>A0A7W9HLU4</accession>